<keyword evidence="2" id="KW-1185">Reference proteome</keyword>
<proteinExistence type="predicted"/>
<name>A0ABZ0Z2B4_9CAUD</name>
<evidence type="ECO:0000313" key="1">
    <source>
        <dbReference type="EMBL" id="WQJ51553.1"/>
    </source>
</evidence>
<organism evidence="1 2">
    <name type="scientific">phage Lak_Megaphage_RVC_AP3_GC26</name>
    <dbReference type="NCBI Taxonomy" id="3109225"/>
    <lineage>
        <taxon>Viruses</taxon>
        <taxon>Duplodnaviria</taxon>
        <taxon>Heunggongvirae</taxon>
        <taxon>Uroviricota</taxon>
        <taxon>Caudoviricetes</taxon>
        <taxon>Caudoviricetes code 15 clade</taxon>
    </lineage>
</organism>
<evidence type="ECO:0000313" key="2">
    <source>
        <dbReference type="Proteomes" id="UP001348805"/>
    </source>
</evidence>
<reference evidence="1 2" key="1">
    <citation type="submission" date="2023-11" db="EMBL/GenBank/DDBJ databases">
        <authorList>
            <person name="Cook R."/>
            <person name="Crisci M."/>
            <person name="Pye H."/>
            <person name="Adriaenssens E."/>
            <person name="Santini J."/>
        </authorList>
    </citation>
    <scope>NUCLEOTIDE SEQUENCE [LARGE SCALE GENOMIC DNA]</scope>
    <source>
        <strain evidence="1">Lak_Megaphage_RVC_AP3_GC26</strain>
    </source>
</reference>
<protein>
    <submittedName>
        <fullName evidence="1">Uncharacterized protein</fullName>
    </submittedName>
</protein>
<sequence>MNKKALYEAIMKDISKIVKKKINENMGENTINIPSQYYDEDGDIDLSDLSILPKNIIKALVKDLLINGNFQEDDRDGDCLMCSILPYIDSKNENATILTRSLEDYGMCLSFNAEVDYENIDHAEYRSNNGDVPNDPAYRECDINNVIISGLMLTDGDQEIMINDPKIIEKVKNETLSSNVIDNFRIEQEEQFDPYDMGDYYED</sequence>
<dbReference type="EMBL" id="OR769219">
    <property type="protein sequence ID" value="WQJ51553.1"/>
    <property type="molecule type" value="Genomic_DNA"/>
</dbReference>
<dbReference type="Proteomes" id="UP001348805">
    <property type="component" value="Segment"/>
</dbReference>
<accession>A0ABZ0Z2B4</accession>